<protein>
    <submittedName>
        <fullName evidence="6">Peptidase</fullName>
    </submittedName>
</protein>
<keyword evidence="4" id="KW-0788">Thiol protease</keyword>
<dbReference type="InterPro" id="IPR011929">
    <property type="entry name" value="Phage_pept_NlpC/P60"/>
</dbReference>
<comment type="caution">
    <text evidence="6">The sequence shown here is derived from an EMBL/GenBank/DDBJ whole genome shotgun (WGS) entry which is preliminary data.</text>
</comment>
<gene>
    <name evidence="6" type="ORF">IQ782_02555</name>
</gene>
<evidence type="ECO:0000256" key="1">
    <source>
        <dbReference type="ARBA" id="ARBA00007074"/>
    </source>
</evidence>
<dbReference type="NCBIfam" id="TIGR02219">
    <property type="entry name" value="phage_NlpC_fam"/>
    <property type="match status" value="1"/>
</dbReference>
<dbReference type="InterPro" id="IPR000064">
    <property type="entry name" value="NLP_P60_dom"/>
</dbReference>
<name>A0ABR9WWT4_9RHOB</name>
<dbReference type="Pfam" id="PF00877">
    <property type="entry name" value="NLPC_P60"/>
    <property type="match status" value="1"/>
</dbReference>
<organism evidence="6 7">
    <name type="scientific">Salipiger mangrovisoli</name>
    <dbReference type="NCBI Taxonomy" id="2865933"/>
    <lineage>
        <taxon>Bacteria</taxon>
        <taxon>Pseudomonadati</taxon>
        <taxon>Pseudomonadota</taxon>
        <taxon>Alphaproteobacteria</taxon>
        <taxon>Rhodobacterales</taxon>
        <taxon>Roseobacteraceae</taxon>
        <taxon>Salipiger</taxon>
    </lineage>
</organism>
<comment type="similarity">
    <text evidence="1">Belongs to the peptidase C40 family.</text>
</comment>
<dbReference type="PROSITE" id="PS51935">
    <property type="entry name" value="NLPC_P60"/>
    <property type="match status" value="1"/>
</dbReference>
<dbReference type="RefSeq" id="WP_194133022.1">
    <property type="nucleotide sequence ID" value="NZ_JADFFK010000001.1"/>
</dbReference>
<feature type="domain" description="NlpC/P60" evidence="5">
    <location>
        <begin position="1"/>
        <end position="142"/>
    </location>
</feature>
<dbReference type="SUPFAM" id="SSF54001">
    <property type="entry name" value="Cysteine proteinases"/>
    <property type="match status" value="1"/>
</dbReference>
<accession>A0ABR9WWT4</accession>
<evidence type="ECO:0000256" key="3">
    <source>
        <dbReference type="ARBA" id="ARBA00022801"/>
    </source>
</evidence>
<evidence type="ECO:0000259" key="5">
    <source>
        <dbReference type="PROSITE" id="PS51935"/>
    </source>
</evidence>
<dbReference type="EMBL" id="JADFFK010000001">
    <property type="protein sequence ID" value="MBE9635715.1"/>
    <property type="molecule type" value="Genomic_DNA"/>
</dbReference>
<keyword evidence="3" id="KW-0378">Hydrolase</keyword>
<evidence type="ECO:0000313" key="6">
    <source>
        <dbReference type="EMBL" id="MBE9635715.1"/>
    </source>
</evidence>
<keyword evidence="7" id="KW-1185">Reference proteome</keyword>
<keyword evidence="2" id="KW-0645">Protease</keyword>
<dbReference type="InterPro" id="IPR038765">
    <property type="entry name" value="Papain-like_cys_pep_sf"/>
</dbReference>
<proteinExistence type="inferred from homology"/>
<sequence length="146" mass="15923">MSGAAIVGAARQWIGTPYLHQASVRGAGCDCLGLLRGVWREVIGAEPEPVPPYSRDWSEPQGDEALLRAALRHLSAKALRDEAPGDVLLFRMREAAVAKHLGLQARTGEAASFIHAYSGHKVTESALTAPWRRRIVARFAFPKELD</sequence>
<evidence type="ECO:0000256" key="2">
    <source>
        <dbReference type="ARBA" id="ARBA00022670"/>
    </source>
</evidence>
<reference evidence="6 7" key="1">
    <citation type="journal article" date="2021" name="Int. J. Syst. Evol. Microbiol.">
        <title>Salipiger mangrovisoli sp. nov., isolated from mangrove soil and the proposal for the reclassification of Paraphaeobacter pallidus as Salipiger pallidus comb. nov.</title>
        <authorList>
            <person name="Du J."/>
            <person name="Liu Y."/>
            <person name="Pei T."/>
            <person name="Deng M.R."/>
            <person name="Zhu H."/>
        </authorList>
    </citation>
    <scope>NUCLEOTIDE SEQUENCE [LARGE SCALE GENOMIC DNA]</scope>
    <source>
        <strain evidence="6 7">6D45A</strain>
    </source>
</reference>
<dbReference type="Gene3D" id="3.90.1720.10">
    <property type="entry name" value="endopeptidase domain like (from Nostoc punctiforme)"/>
    <property type="match status" value="1"/>
</dbReference>
<evidence type="ECO:0000313" key="7">
    <source>
        <dbReference type="Proteomes" id="UP000607796"/>
    </source>
</evidence>
<dbReference type="Proteomes" id="UP000607796">
    <property type="component" value="Unassembled WGS sequence"/>
</dbReference>
<evidence type="ECO:0000256" key="4">
    <source>
        <dbReference type="ARBA" id="ARBA00022807"/>
    </source>
</evidence>